<comment type="caution">
    <text evidence="2">The sequence shown here is derived from an EMBL/GenBank/DDBJ whole genome shotgun (WGS) entry which is preliminary data.</text>
</comment>
<dbReference type="Pfam" id="PF08909">
    <property type="entry name" value="DUF1854"/>
    <property type="match status" value="2"/>
</dbReference>
<keyword evidence="3" id="KW-1185">Reference proteome</keyword>
<evidence type="ECO:0000313" key="2">
    <source>
        <dbReference type="EMBL" id="PQV64800.1"/>
    </source>
</evidence>
<name>A0A2S8SVI8_9BACT</name>
<protein>
    <recommendedName>
        <fullName evidence="1">DUF1854 domain-containing protein</fullName>
    </recommendedName>
</protein>
<organism evidence="2 3">
    <name type="scientific">Abditibacterium utsteinense</name>
    <dbReference type="NCBI Taxonomy" id="1960156"/>
    <lineage>
        <taxon>Bacteria</taxon>
        <taxon>Pseudomonadati</taxon>
        <taxon>Abditibacteriota</taxon>
        <taxon>Abditibacteriia</taxon>
        <taxon>Abditibacteriales</taxon>
        <taxon>Abditibacteriaceae</taxon>
        <taxon>Abditibacterium</taxon>
    </lineage>
</organism>
<gene>
    <name evidence="2" type="ORF">B1R32_10367</name>
</gene>
<feature type="domain" description="DUF1854" evidence="1">
    <location>
        <begin position="33"/>
        <end position="109"/>
    </location>
</feature>
<dbReference type="InParanoid" id="A0A2S8SVI8"/>
<reference evidence="2 3" key="1">
    <citation type="journal article" date="2018" name="Syst. Appl. Microbiol.">
        <title>Abditibacterium utsteinense sp. nov., the first cultivated member of candidate phylum FBP, isolated from ice-free Antarctic soil samples.</title>
        <authorList>
            <person name="Tahon G."/>
            <person name="Tytgat B."/>
            <person name="Lebbe L."/>
            <person name="Carlier A."/>
            <person name="Willems A."/>
        </authorList>
    </citation>
    <scope>NUCLEOTIDE SEQUENCE [LARGE SCALE GENOMIC DNA]</scope>
    <source>
        <strain evidence="2 3">LMG 29911</strain>
    </source>
</reference>
<proteinExistence type="predicted"/>
<dbReference type="AlphaFoldDB" id="A0A2S8SVI8"/>
<evidence type="ECO:0000259" key="1">
    <source>
        <dbReference type="Pfam" id="PF08909"/>
    </source>
</evidence>
<evidence type="ECO:0000313" key="3">
    <source>
        <dbReference type="Proteomes" id="UP000237684"/>
    </source>
</evidence>
<sequence length="197" mass="22808">MDTTHFLPPQKMKICRRDGHLILKMDGQKLPLLAPKRALPHTNPDEYILLCDADGTEIGVLRALHELEPDSRELLQNALEESYRTTPILKILDVEREPLSGQIRWRVEVEAFGDDILPLPESKISPLRVLRRSKNERDDFEPETPRHEQTFFIAGAEDVQTARYPQIFLTDVEGNRYEVSDCEALDLNSRRVSQQYF</sequence>
<dbReference type="RefSeq" id="WP_105482687.1">
    <property type="nucleotide sequence ID" value="NZ_NIGF01000003.1"/>
</dbReference>
<feature type="domain" description="DUF1854" evidence="1">
    <location>
        <begin position="135"/>
        <end position="192"/>
    </location>
</feature>
<dbReference type="OrthoDB" id="212426at2"/>
<dbReference type="InterPro" id="IPR015005">
    <property type="entry name" value="DUF1854"/>
</dbReference>
<dbReference type="Proteomes" id="UP000237684">
    <property type="component" value="Unassembled WGS sequence"/>
</dbReference>
<accession>A0A2S8SVI8</accession>
<dbReference type="EMBL" id="NIGF01000003">
    <property type="protein sequence ID" value="PQV64800.1"/>
    <property type="molecule type" value="Genomic_DNA"/>
</dbReference>